<name>A0AA51Z375_9CAUD</name>
<dbReference type="EMBL" id="OQ921331">
    <property type="protein sequence ID" value="WMX18773.1"/>
    <property type="molecule type" value="Genomic_DNA"/>
</dbReference>
<sequence length="199" mass="22688">MAVVRKQRRVDGKKQNYYWDTELCIEVAAPVRKKHYSIANPMQGLIGYAVMHDSELKQGITDAFANFNGSQMRNGLTGISIPKLIELADTQPELYSTEHPESTNHAAYDAALTMLLVLVRERIPEWEEAYRYDMHNSGLNIVDLMCEQGYDTDNYTGAIANSLNQVWSEGKLLVGTEANKHWLKSQGFSKLRSQRNRYI</sequence>
<reference evidence="1" key="1">
    <citation type="submission" date="2023-05" db="EMBL/GenBank/DDBJ databases">
        <title>Complete genome sequence of three non-O157 smooth Escherichia coli infecting phages.</title>
        <authorList>
            <person name="Pas C."/>
            <person name="Briers Y."/>
            <person name="Fieseler L."/>
        </authorList>
    </citation>
    <scope>NUCLEOTIDE SEQUENCE</scope>
</reference>
<dbReference type="Proteomes" id="UP001182171">
    <property type="component" value="Segment"/>
</dbReference>
<evidence type="ECO:0000313" key="1">
    <source>
        <dbReference type="EMBL" id="WMX18773.1"/>
    </source>
</evidence>
<organism evidence="1 2">
    <name type="scientific">Escherichia phage vB_EcoP_PAS7</name>
    <dbReference type="NCBI Taxonomy" id="3053875"/>
    <lineage>
        <taxon>Viruses</taxon>
        <taxon>Duplodnaviria</taxon>
        <taxon>Heunggongvirae</taxon>
        <taxon>Uroviricota</taxon>
        <taxon>Caudoviricetes</taxon>
        <taxon>Autographivirales</taxon>
        <taxon>Autoscriptoviridae</taxon>
        <taxon>Slopekvirinae</taxon>
        <taxon>Cepavirus</taxon>
        <taxon>Cepavirus PAS7</taxon>
    </lineage>
</organism>
<proteinExistence type="predicted"/>
<accession>A0AA51Z375</accession>
<protein>
    <submittedName>
        <fullName evidence="1">Uncharacterized protein</fullName>
    </submittedName>
</protein>
<evidence type="ECO:0000313" key="2">
    <source>
        <dbReference type="Proteomes" id="UP001182171"/>
    </source>
</evidence>
<keyword evidence="2" id="KW-1185">Reference proteome</keyword>